<dbReference type="FunFam" id="2.30.30.140:FF:000008">
    <property type="entry name" value="Bromodomain containing 1, isoform CRA_b"/>
    <property type="match status" value="1"/>
</dbReference>
<evidence type="ECO:0000256" key="9">
    <source>
        <dbReference type="ARBA" id="ARBA00023242"/>
    </source>
</evidence>
<dbReference type="SUPFAM" id="SSF57903">
    <property type="entry name" value="FYVE/PHD zinc finger"/>
    <property type="match status" value="1"/>
</dbReference>
<keyword evidence="7" id="KW-0007">Acetylation</keyword>
<dbReference type="FunFam" id="3.30.40.10:FF:000007">
    <property type="entry name" value="Bromodomain containing 1, isoform CRA_b"/>
    <property type="match status" value="1"/>
</dbReference>
<feature type="region of interest" description="Disordered" evidence="13">
    <location>
        <begin position="914"/>
        <end position="940"/>
    </location>
</feature>
<dbReference type="Pfam" id="PF00439">
    <property type="entry name" value="Bromodomain"/>
    <property type="match status" value="1"/>
</dbReference>
<name>A0A3B4CDH5_PYGNA</name>
<dbReference type="Ensembl" id="ENSPNAT00000035110.2">
    <property type="protein sequence ID" value="ENSPNAP00000008926.2"/>
    <property type="gene ID" value="ENSPNAG00000014562.2"/>
</dbReference>
<feature type="region of interest" description="Disordered" evidence="13">
    <location>
        <begin position="1"/>
        <end position="26"/>
    </location>
</feature>
<dbReference type="AlphaFoldDB" id="A0A3B4CDH5"/>
<feature type="region of interest" description="Disordered" evidence="13">
    <location>
        <begin position="985"/>
        <end position="1009"/>
    </location>
</feature>
<dbReference type="SUPFAM" id="SSF63748">
    <property type="entry name" value="Tudor/PWWP/MBT"/>
    <property type="match status" value="1"/>
</dbReference>
<keyword evidence="3" id="KW-0479">Metal-binding</keyword>
<keyword evidence="5 11" id="KW-0863">Zinc-finger</keyword>
<organism evidence="18 19">
    <name type="scientific">Pygocentrus nattereri</name>
    <name type="common">Red-bellied piranha</name>
    <dbReference type="NCBI Taxonomy" id="42514"/>
    <lineage>
        <taxon>Eukaryota</taxon>
        <taxon>Metazoa</taxon>
        <taxon>Chordata</taxon>
        <taxon>Craniata</taxon>
        <taxon>Vertebrata</taxon>
        <taxon>Euteleostomi</taxon>
        <taxon>Actinopterygii</taxon>
        <taxon>Neopterygii</taxon>
        <taxon>Teleostei</taxon>
        <taxon>Ostariophysi</taxon>
        <taxon>Characiformes</taxon>
        <taxon>Characoidei</taxon>
        <taxon>Pygocentrus</taxon>
    </lineage>
</organism>
<dbReference type="CDD" id="cd05512">
    <property type="entry name" value="Bromo_brd1_like"/>
    <property type="match status" value="1"/>
</dbReference>
<evidence type="ECO:0000256" key="12">
    <source>
        <dbReference type="SAM" id="Coils"/>
    </source>
</evidence>
<dbReference type="InterPro" id="IPR050701">
    <property type="entry name" value="Histone_Mod_Regulator"/>
</dbReference>
<dbReference type="SUPFAM" id="SSF47370">
    <property type="entry name" value="Bromodomain"/>
    <property type="match status" value="1"/>
</dbReference>
<dbReference type="GO" id="GO:0006357">
    <property type="term" value="P:regulation of transcription by RNA polymerase II"/>
    <property type="evidence" value="ECO:0007669"/>
    <property type="project" value="TreeGrafter"/>
</dbReference>
<dbReference type="InterPro" id="IPR036427">
    <property type="entry name" value="Bromodomain-like_sf"/>
</dbReference>
<dbReference type="PROSITE" id="PS00633">
    <property type="entry name" value="BROMODOMAIN_1"/>
    <property type="match status" value="1"/>
</dbReference>
<evidence type="ECO:0000256" key="13">
    <source>
        <dbReference type="SAM" id="MobiDB-lite"/>
    </source>
</evidence>
<feature type="domain" description="PHD-type" evidence="17">
    <location>
        <begin position="265"/>
        <end position="387"/>
    </location>
</feature>
<dbReference type="InterPro" id="IPR011011">
    <property type="entry name" value="Znf_FYVE_PHD"/>
</dbReference>
<dbReference type="Gene3D" id="2.30.30.140">
    <property type="match status" value="1"/>
</dbReference>
<dbReference type="PANTHER" id="PTHR13793">
    <property type="entry name" value="PHD FINGER PROTEINS"/>
    <property type="match status" value="1"/>
</dbReference>
<reference evidence="18" key="3">
    <citation type="submission" date="2025-09" db="UniProtKB">
        <authorList>
            <consortium name="Ensembl"/>
        </authorList>
    </citation>
    <scope>IDENTIFICATION</scope>
</reference>
<dbReference type="InterPro" id="IPR013083">
    <property type="entry name" value="Znf_RING/FYVE/PHD"/>
</dbReference>
<dbReference type="InterPro" id="IPR000313">
    <property type="entry name" value="PWWP_dom"/>
</dbReference>
<keyword evidence="9" id="KW-0539">Nucleus</keyword>
<keyword evidence="12" id="KW-0175">Coiled coil</keyword>
<keyword evidence="19" id="KW-1185">Reference proteome</keyword>
<dbReference type="PANTHER" id="PTHR13793:SF17">
    <property type="entry name" value="BROMODOMAIN-CONTAINING PROTEIN 1"/>
    <property type="match status" value="1"/>
</dbReference>
<dbReference type="PRINTS" id="PR00503">
    <property type="entry name" value="BROMODOMAIN"/>
</dbReference>
<sequence>MRKKSRSNRAATTQRSPSPIKPSRNRETLTYAEAQRMVELDIEGRVHRISIYDKLDIINSDDPLAQEISECNSNKENTEKPQQVLVRSVRLKNNQQKKCAALTAGQASPAQGRLPEPKIRTVEYNLPAVPRRPSCYYTYMEKTLDELDEEVEYDMDEEDYAWLDLINEKRKSDGYSQVSQNVFEFLMDRFEKESFFESQGQGDPQSLIDEDAVCCICMDGECQNSNAILFCDMCNLAVHQECYGVPHIPEGQWLCRHCLQSPSQPAVCIFCPNKGGALKRTDDDRWGHVVCAIWVPEVGFTNTVFIEPIDGVANIPPARWKLTCYLCKERGVGACIQCSKANCYTAFHVSCAQKAGLYMKMEPIKEVTDTGSTTFSVKKTAYCCSHTPNGCVRRPLAIYEEAQPKNGLCQKGKQKNGRTRVKGCQKKKNKKVEAEPVQVVPAVSVPSITPKSFNTILNQVSVQRKRLFVERVLSYWMLKRQSRNGVPLIRRLQTTIQIQKTPQLEQREDDCRTLKEQLKDLHRLRHDLERTRLLLELIRKREKLKREQMKLQQSVLEMQLTPFTLVLRTVLDQLQEKDQTRVFAEPVNIKEVPDYLDHISHPMDFSTMRKRISAHEYNNLDEFEDDFNLIINNCMKYNAKDTFFYRVAVRMRDYGGVILRKARRDVERIGFDFPSGLHLPEPPKIEPPPALTWEAVDRLLNPANRVNMSLEEQLNKLLEMLDLTTAMKSSPSRSKRLKLLKKTIGDVRFEMSQQTNCPPQERPQEMDAICPVSECLDEEVDNSLPPKLEPSVSVPLVPNLDSPSEPPALKPMEPSPDKCPRKVKFDGKMLSTSLLNGLSNEVQPSESNVVVATSTLTEPAGTVNRRTAVLFRKSKSVSPQKPAKVGQASVDCPQLGSKTILSVVIPRLETLLQRRKRTRSGDSQDGDEEARPVKRFDNGLSNGFVLGPKKELSGRVLEPRRRCASESSISSSGSTSVLGNAGSPLGLLSTVSQPKSGKGKQAMARRNTTDDRNELTACMEMGSISKASKLAAELDNSNIWMPSNTTTLTLEPFKLVWAKLSGYPSYPALIIDPQMPRAGYHRKGVFIPTPPRDVLRVGELMQYRSEEKLYLVRFFDNKRNWQWLPKSKMVPFGISETLDKIKMLEGRSSSIRKAVQSAFSRAMNHLSLVQDLSDGD</sequence>
<evidence type="ECO:0000259" key="14">
    <source>
        <dbReference type="PROSITE" id="PS50014"/>
    </source>
</evidence>
<evidence type="ECO:0000256" key="6">
    <source>
        <dbReference type="ARBA" id="ARBA00022833"/>
    </source>
</evidence>
<dbReference type="InterPro" id="IPR001965">
    <property type="entry name" value="Znf_PHD"/>
</dbReference>
<comment type="subcellular location">
    <subcellularLocation>
        <location evidence="1">Nucleus</location>
    </subcellularLocation>
</comment>
<keyword evidence="8 10" id="KW-0103">Bromodomain</keyword>
<dbReference type="CDD" id="cd15677">
    <property type="entry name" value="PHD_BRPF2"/>
    <property type="match status" value="1"/>
</dbReference>
<feature type="domain" description="Bromo" evidence="14">
    <location>
        <begin position="575"/>
        <end position="645"/>
    </location>
</feature>
<dbReference type="RefSeq" id="XP_017569209.1">
    <property type="nucleotide sequence ID" value="XM_017713720.2"/>
</dbReference>
<dbReference type="Gene3D" id="1.20.920.10">
    <property type="entry name" value="Bromodomain-like"/>
    <property type="match status" value="1"/>
</dbReference>
<dbReference type="GO" id="GO:0005634">
    <property type="term" value="C:nucleus"/>
    <property type="evidence" value="ECO:0007669"/>
    <property type="project" value="UniProtKB-SubCell"/>
</dbReference>
<evidence type="ECO:0000313" key="18">
    <source>
        <dbReference type="Ensembl" id="ENSPNAP00000008926.2"/>
    </source>
</evidence>
<dbReference type="PROSITE" id="PS50016">
    <property type="entry name" value="ZF_PHD_2"/>
    <property type="match status" value="1"/>
</dbReference>
<dbReference type="InterPro" id="IPR019542">
    <property type="entry name" value="Enhancer_polycomb-like_N"/>
</dbReference>
<reference evidence="18 19" key="1">
    <citation type="submission" date="2020-10" db="EMBL/GenBank/DDBJ databases">
        <title>Pygocentrus nattereri (red-bellied piranha) genome, fPygNat1, primary haplotype.</title>
        <authorList>
            <person name="Myers G."/>
            <person name="Meyer A."/>
            <person name="Karagic N."/>
            <person name="Pippel M."/>
            <person name="Winkler S."/>
            <person name="Tracey A."/>
            <person name="Wood J."/>
            <person name="Formenti G."/>
            <person name="Howe K."/>
            <person name="Fedrigo O."/>
            <person name="Jarvis E.D."/>
        </authorList>
    </citation>
    <scope>NUCLEOTIDE SEQUENCE [LARGE SCALE GENOMIC DNA]</scope>
</reference>
<evidence type="ECO:0000256" key="3">
    <source>
        <dbReference type="ARBA" id="ARBA00022723"/>
    </source>
</evidence>
<dbReference type="InterPro" id="IPR001487">
    <property type="entry name" value="Bromodomain"/>
</dbReference>
<dbReference type="Proteomes" id="UP001501920">
    <property type="component" value="Chromosome 11"/>
</dbReference>
<dbReference type="SMART" id="SM00249">
    <property type="entry name" value="PHD"/>
    <property type="match status" value="2"/>
</dbReference>
<dbReference type="InterPro" id="IPR019786">
    <property type="entry name" value="Zinc_finger_PHD-type_CS"/>
</dbReference>
<evidence type="ECO:0000313" key="19">
    <source>
        <dbReference type="Proteomes" id="UP001501920"/>
    </source>
</evidence>
<dbReference type="OMA" id="SSNIWMP"/>
<dbReference type="PROSITE" id="PS51805">
    <property type="entry name" value="EPHD"/>
    <property type="match status" value="1"/>
</dbReference>
<dbReference type="Pfam" id="PF00855">
    <property type="entry name" value="PWWP"/>
    <property type="match status" value="1"/>
</dbReference>
<feature type="coiled-coil region" evidence="12">
    <location>
        <begin position="504"/>
        <end position="561"/>
    </location>
</feature>
<evidence type="ECO:0000256" key="11">
    <source>
        <dbReference type="PROSITE-ProRule" id="PRU00146"/>
    </source>
</evidence>
<evidence type="ECO:0000256" key="7">
    <source>
        <dbReference type="ARBA" id="ARBA00022990"/>
    </source>
</evidence>
<accession>A0A3B4CDH5</accession>
<dbReference type="GeneID" id="108436948"/>
<feature type="domain" description="PHD-type" evidence="15">
    <location>
        <begin position="211"/>
        <end position="261"/>
    </location>
</feature>
<keyword evidence="6" id="KW-0862">Zinc</keyword>
<evidence type="ECO:0000256" key="2">
    <source>
        <dbReference type="ARBA" id="ARBA00022553"/>
    </source>
</evidence>
<evidence type="ECO:0000259" key="17">
    <source>
        <dbReference type="PROSITE" id="PS51805"/>
    </source>
</evidence>
<dbReference type="InterPro" id="IPR018359">
    <property type="entry name" value="Bromodomain_CS"/>
</dbReference>
<dbReference type="PROSITE" id="PS50014">
    <property type="entry name" value="BROMODOMAIN_2"/>
    <property type="match status" value="1"/>
</dbReference>
<dbReference type="InterPro" id="IPR034732">
    <property type="entry name" value="EPHD"/>
</dbReference>
<keyword evidence="2" id="KW-0597">Phosphoprotein</keyword>
<feature type="domain" description="PWWP" evidence="16">
    <location>
        <begin position="1052"/>
        <end position="1135"/>
    </location>
</feature>
<dbReference type="Gene3D" id="3.30.40.10">
    <property type="entry name" value="Zinc/RING finger domain, C3HC4 (zinc finger)"/>
    <property type="match status" value="2"/>
</dbReference>
<reference evidence="18" key="2">
    <citation type="submission" date="2025-08" db="UniProtKB">
        <authorList>
            <consortium name="Ensembl"/>
        </authorList>
    </citation>
    <scope>IDENTIFICATION</scope>
</reference>
<dbReference type="GeneTree" id="ENSGT00940000157236"/>
<evidence type="ECO:0000256" key="8">
    <source>
        <dbReference type="ARBA" id="ARBA00023117"/>
    </source>
</evidence>
<keyword evidence="4" id="KW-0677">Repeat</keyword>
<dbReference type="Pfam" id="PF13832">
    <property type="entry name" value="zf-HC5HC2H_2"/>
    <property type="match status" value="1"/>
</dbReference>
<feature type="region of interest" description="Disordered" evidence="13">
    <location>
        <begin position="800"/>
        <end position="819"/>
    </location>
</feature>
<dbReference type="PROSITE" id="PS01359">
    <property type="entry name" value="ZF_PHD_1"/>
    <property type="match status" value="1"/>
</dbReference>
<dbReference type="GO" id="GO:0008270">
    <property type="term" value="F:zinc ion binding"/>
    <property type="evidence" value="ECO:0007669"/>
    <property type="project" value="UniProtKB-KW"/>
</dbReference>
<proteinExistence type="predicted"/>
<dbReference type="SMART" id="SM00297">
    <property type="entry name" value="BROMO"/>
    <property type="match status" value="1"/>
</dbReference>
<feature type="compositionally biased region" description="Polar residues" evidence="13">
    <location>
        <begin position="8"/>
        <end position="17"/>
    </location>
</feature>
<evidence type="ECO:0000256" key="10">
    <source>
        <dbReference type="PROSITE-ProRule" id="PRU00035"/>
    </source>
</evidence>
<dbReference type="InterPro" id="IPR019787">
    <property type="entry name" value="Znf_PHD-finger"/>
</dbReference>
<evidence type="ECO:0000259" key="15">
    <source>
        <dbReference type="PROSITE" id="PS50016"/>
    </source>
</evidence>
<evidence type="ECO:0000259" key="16">
    <source>
        <dbReference type="PROSITE" id="PS50812"/>
    </source>
</evidence>
<feature type="compositionally biased region" description="Low complexity" evidence="13">
    <location>
        <begin position="965"/>
        <end position="976"/>
    </location>
</feature>
<dbReference type="Pfam" id="PF13831">
    <property type="entry name" value="PHD_2"/>
    <property type="match status" value="1"/>
</dbReference>
<dbReference type="SMART" id="SM00293">
    <property type="entry name" value="PWWP"/>
    <property type="match status" value="1"/>
</dbReference>
<protein>
    <recommendedName>
        <fullName evidence="20">Bromodomain containing 1b</fullName>
    </recommendedName>
</protein>
<evidence type="ECO:0000256" key="1">
    <source>
        <dbReference type="ARBA" id="ARBA00004123"/>
    </source>
</evidence>
<dbReference type="FunFam" id="3.30.40.10:FF:000008">
    <property type="entry name" value="Bromodomain containing 1, isoform CRA_a"/>
    <property type="match status" value="1"/>
</dbReference>
<feature type="region of interest" description="Disordered" evidence="13">
    <location>
        <begin position="958"/>
        <end position="977"/>
    </location>
</feature>
<evidence type="ECO:0000256" key="4">
    <source>
        <dbReference type="ARBA" id="ARBA00022737"/>
    </source>
</evidence>
<evidence type="ECO:0000256" key="5">
    <source>
        <dbReference type="ARBA" id="ARBA00022771"/>
    </source>
</evidence>
<dbReference type="Pfam" id="PF10513">
    <property type="entry name" value="EPL1"/>
    <property type="match status" value="1"/>
</dbReference>
<dbReference type="CTD" id="100009661"/>
<dbReference type="InterPro" id="IPR042009">
    <property type="entry name" value="BRPF2_PHD"/>
</dbReference>
<dbReference type="PROSITE" id="PS50812">
    <property type="entry name" value="PWWP"/>
    <property type="match status" value="1"/>
</dbReference>
<evidence type="ECO:0008006" key="20">
    <source>
        <dbReference type="Google" id="ProtNLM"/>
    </source>
</evidence>